<comment type="similarity">
    <text evidence="1">Belongs to the sigma-70 factor family. ECF subfamily.</text>
</comment>
<feature type="domain" description="RNA polymerase sigma factor 70 region 4 type 2" evidence="7">
    <location>
        <begin position="99"/>
        <end position="151"/>
    </location>
</feature>
<evidence type="ECO:0000256" key="5">
    <source>
        <dbReference type="ARBA" id="ARBA00023163"/>
    </source>
</evidence>
<name>A0ABT4B405_9ACTN</name>
<dbReference type="InterPro" id="IPR014325">
    <property type="entry name" value="RNA_pol_sigma-E_actinobac"/>
</dbReference>
<dbReference type="EMBL" id="JAPNTZ010000008">
    <property type="protein sequence ID" value="MCY1141229.1"/>
    <property type="molecule type" value="Genomic_DNA"/>
</dbReference>
<keyword evidence="3" id="KW-0731">Sigma factor</keyword>
<evidence type="ECO:0000259" key="6">
    <source>
        <dbReference type="Pfam" id="PF04542"/>
    </source>
</evidence>
<dbReference type="PANTHER" id="PTHR43133">
    <property type="entry name" value="RNA POLYMERASE ECF-TYPE SIGMA FACTO"/>
    <property type="match status" value="1"/>
</dbReference>
<dbReference type="Pfam" id="PF08281">
    <property type="entry name" value="Sigma70_r4_2"/>
    <property type="match status" value="1"/>
</dbReference>
<evidence type="ECO:0000256" key="2">
    <source>
        <dbReference type="ARBA" id="ARBA00023015"/>
    </source>
</evidence>
<feature type="domain" description="RNA polymerase sigma-70 region 2" evidence="6">
    <location>
        <begin position="7"/>
        <end position="72"/>
    </location>
</feature>
<dbReference type="Gene3D" id="1.10.10.10">
    <property type="entry name" value="Winged helix-like DNA-binding domain superfamily/Winged helix DNA-binding domain"/>
    <property type="match status" value="1"/>
</dbReference>
<keyword evidence="9" id="KW-1185">Reference proteome</keyword>
<dbReference type="RefSeq" id="WP_267565601.1">
    <property type="nucleotide sequence ID" value="NZ_JAPNTZ010000008.1"/>
</dbReference>
<dbReference type="InterPro" id="IPR039425">
    <property type="entry name" value="RNA_pol_sigma-70-like"/>
</dbReference>
<evidence type="ECO:0000256" key="4">
    <source>
        <dbReference type="ARBA" id="ARBA00023125"/>
    </source>
</evidence>
<dbReference type="Pfam" id="PF04542">
    <property type="entry name" value="Sigma70_r2"/>
    <property type="match status" value="1"/>
</dbReference>
<dbReference type="Proteomes" id="UP001151002">
    <property type="component" value="Unassembled WGS sequence"/>
</dbReference>
<evidence type="ECO:0000256" key="1">
    <source>
        <dbReference type="ARBA" id="ARBA00010641"/>
    </source>
</evidence>
<accession>A0ABT4B405</accession>
<dbReference type="InterPro" id="IPR013324">
    <property type="entry name" value="RNA_pol_sigma_r3/r4-like"/>
</dbReference>
<dbReference type="InterPro" id="IPR036388">
    <property type="entry name" value="WH-like_DNA-bd_sf"/>
</dbReference>
<sequence>MSFEEFVAGHGRLLVRLAFVLSGDRQVAEDLAQTVLADAYRHWKRVRAAANPEAYVRRMLVNAHLSWRRRRWTTERPADLRQDAGATVADPADAVAARDQMRVLLSKLAPRARTVLVLRYYADLDDAAIAAAMGVSVSSVRATASRALAALRAPAAIDAQRETR</sequence>
<evidence type="ECO:0000256" key="3">
    <source>
        <dbReference type="ARBA" id="ARBA00023082"/>
    </source>
</evidence>
<dbReference type="InterPro" id="IPR014284">
    <property type="entry name" value="RNA_pol_sigma-70_dom"/>
</dbReference>
<dbReference type="NCBIfam" id="TIGR02983">
    <property type="entry name" value="SigE-fam_strep"/>
    <property type="match status" value="1"/>
</dbReference>
<evidence type="ECO:0000259" key="7">
    <source>
        <dbReference type="Pfam" id="PF08281"/>
    </source>
</evidence>
<dbReference type="PANTHER" id="PTHR43133:SF50">
    <property type="entry name" value="ECF RNA POLYMERASE SIGMA FACTOR SIGM"/>
    <property type="match status" value="1"/>
</dbReference>
<keyword evidence="5" id="KW-0804">Transcription</keyword>
<dbReference type="InterPro" id="IPR013249">
    <property type="entry name" value="RNA_pol_sigma70_r4_t2"/>
</dbReference>
<dbReference type="NCBIfam" id="TIGR02937">
    <property type="entry name" value="sigma70-ECF"/>
    <property type="match status" value="1"/>
</dbReference>
<dbReference type="Gene3D" id="1.10.1740.10">
    <property type="match status" value="1"/>
</dbReference>
<dbReference type="SUPFAM" id="SSF88659">
    <property type="entry name" value="Sigma3 and sigma4 domains of RNA polymerase sigma factors"/>
    <property type="match status" value="1"/>
</dbReference>
<keyword evidence="4" id="KW-0238">DNA-binding</keyword>
<protein>
    <submittedName>
        <fullName evidence="8">SigE family RNA polymerase sigma factor</fullName>
    </submittedName>
</protein>
<evidence type="ECO:0000313" key="9">
    <source>
        <dbReference type="Proteomes" id="UP001151002"/>
    </source>
</evidence>
<gene>
    <name evidence="8" type="ORF">OWR29_24795</name>
</gene>
<dbReference type="InterPro" id="IPR013325">
    <property type="entry name" value="RNA_pol_sigma_r2"/>
</dbReference>
<organism evidence="8 9">
    <name type="scientific">Paractinoplanes pyxinae</name>
    <dbReference type="NCBI Taxonomy" id="2997416"/>
    <lineage>
        <taxon>Bacteria</taxon>
        <taxon>Bacillati</taxon>
        <taxon>Actinomycetota</taxon>
        <taxon>Actinomycetes</taxon>
        <taxon>Micromonosporales</taxon>
        <taxon>Micromonosporaceae</taxon>
        <taxon>Paractinoplanes</taxon>
    </lineage>
</organism>
<dbReference type="SUPFAM" id="SSF88946">
    <property type="entry name" value="Sigma2 domain of RNA polymerase sigma factors"/>
    <property type="match status" value="1"/>
</dbReference>
<reference evidence="8" key="1">
    <citation type="submission" date="2022-11" db="EMBL/GenBank/DDBJ databases">
        <authorList>
            <person name="Somphong A."/>
            <person name="Phongsopitanun W."/>
        </authorList>
    </citation>
    <scope>NUCLEOTIDE SEQUENCE</scope>
    <source>
        <strain evidence="8">Pm04-4</strain>
    </source>
</reference>
<dbReference type="InterPro" id="IPR007627">
    <property type="entry name" value="RNA_pol_sigma70_r2"/>
</dbReference>
<evidence type="ECO:0000313" key="8">
    <source>
        <dbReference type="EMBL" id="MCY1141229.1"/>
    </source>
</evidence>
<keyword evidence="2" id="KW-0805">Transcription regulation</keyword>
<comment type="caution">
    <text evidence="8">The sequence shown here is derived from an EMBL/GenBank/DDBJ whole genome shotgun (WGS) entry which is preliminary data.</text>
</comment>
<proteinExistence type="inferred from homology"/>